<name>A0A1I7W360_LOALO</name>
<reference evidence="4" key="2">
    <citation type="submission" date="2016-11" db="UniProtKB">
        <authorList>
            <consortium name="WormBaseParasite"/>
        </authorList>
    </citation>
    <scope>IDENTIFICATION</scope>
</reference>
<evidence type="ECO:0000313" key="4">
    <source>
        <dbReference type="WBParaSite" id="EN70_9171"/>
    </source>
</evidence>
<dbReference type="PANTHER" id="PTHR12601">
    <property type="entry name" value="EUKARYOTIC TRANSLATION INITIATION FACTOR 3 SUBUNIT EIF-3"/>
    <property type="match status" value="1"/>
</dbReference>
<accession>A0A1I7W360</accession>
<dbReference type="InterPro" id="IPR028275">
    <property type="entry name" value="CLU_N"/>
</dbReference>
<dbReference type="eggNOG" id="KOG1839">
    <property type="taxonomic scope" value="Eukaryota"/>
</dbReference>
<dbReference type="GO" id="GO:0048312">
    <property type="term" value="P:intracellular distribution of mitochondria"/>
    <property type="evidence" value="ECO:0007669"/>
    <property type="project" value="TreeGrafter"/>
</dbReference>
<organism evidence="3 4">
    <name type="scientific">Loa loa</name>
    <name type="common">Eye worm</name>
    <name type="synonym">Filaria loa</name>
    <dbReference type="NCBI Taxonomy" id="7209"/>
    <lineage>
        <taxon>Eukaryota</taxon>
        <taxon>Metazoa</taxon>
        <taxon>Ecdysozoa</taxon>
        <taxon>Nematoda</taxon>
        <taxon>Chromadorea</taxon>
        <taxon>Rhabditida</taxon>
        <taxon>Spirurina</taxon>
        <taxon>Spiruromorpha</taxon>
        <taxon>Filarioidea</taxon>
        <taxon>Onchocercidae</taxon>
        <taxon>Loa</taxon>
    </lineage>
</organism>
<dbReference type="Pfam" id="PF15044">
    <property type="entry name" value="CLU_N"/>
    <property type="match status" value="1"/>
</dbReference>
<protein>
    <submittedName>
        <fullName evidence="4">CLU_N domain-containing protein</fullName>
    </submittedName>
</protein>
<feature type="compositionally biased region" description="Polar residues" evidence="1">
    <location>
        <begin position="54"/>
        <end position="73"/>
    </location>
</feature>
<feature type="domain" description="Clustered mitochondria protein N-terminal" evidence="2">
    <location>
        <begin position="126"/>
        <end position="179"/>
    </location>
</feature>
<feature type="region of interest" description="Disordered" evidence="1">
    <location>
        <begin position="48"/>
        <end position="98"/>
    </location>
</feature>
<evidence type="ECO:0000259" key="2">
    <source>
        <dbReference type="Pfam" id="PF15044"/>
    </source>
</evidence>
<evidence type="ECO:0000256" key="1">
    <source>
        <dbReference type="SAM" id="MobiDB-lite"/>
    </source>
</evidence>
<dbReference type="InterPro" id="IPR027523">
    <property type="entry name" value="CLU_prot"/>
</dbReference>
<dbReference type="AlphaFoldDB" id="A0A1I7W360"/>
<dbReference type="WBParaSite" id="EN70_9171">
    <property type="protein sequence ID" value="EN70_9171"/>
    <property type="gene ID" value="EN70_9171"/>
</dbReference>
<dbReference type="GO" id="GO:0005737">
    <property type="term" value="C:cytoplasm"/>
    <property type="evidence" value="ECO:0007669"/>
    <property type="project" value="TreeGrafter"/>
</dbReference>
<dbReference type="Proteomes" id="UP000095285">
    <property type="component" value="Unassembled WGS sequence"/>
</dbReference>
<evidence type="ECO:0000313" key="3">
    <source>
        <dbReference type="Proteomes" id="UP000095285"/>
    </source>
</evidence>
<reference evidence="3" key="1">
    <citation type="submission" date="2012-04" db="EMBL/GenBank/DDBJ databases">
        <title>The Genome Sequence of Loa loa.</title>
        <authorList>
            <consortium name="The Broad Institute Genome Sequencing Platform"/>
            <consortium name="Broad Institute Genome Sequencing Center for Infectious Disease"/>
            <person name="Nutman T.B."/>
            <person name="Fink D.L."/>
            <person name="Russ C."/>
            <person name="Young S."/>
            <person name="Zeng Q."/>
            <person name="Gargeya S."/>
            <person name="Alvarado L."/>
            <person name="Berlin A."/>
            <person name="Chapman S.B."/>
            <person name="Chen Z."/>
            <person name="Freedman E."/>
            <person name="Gellesch M."/>
            <person name="Goldberg J."/>
            <person name="Griggs A."/>
            <person name="Gujja S."/>
            <person name="Heilman E.R."/>
            <person name="Heiman D."/>
            <person name="Howarth C."/>
            <person name="Mehta T."/>
            <person name="Neiman D."/>
            <person name="Pearson M."/>
            <person name="Roberts A."/>
            <person name="Saif S."/>
            <person name="Shea T."/>
            <person name="Shenoy N."/>
            <person name="Sisk P."/>
            <person name="Stolte C."/>
            <person name="Sykes S."/>
            <person name="White J."/>
            <person name="Yandava C."/>
            <person name="Haas B."/>
            <person name="Henn M.R."/>
            <person name="Nusbaum C."/>
            <person name="Birren B."/>
        </authorList>
    </citation>
    <scope>NUCLEOTIDE SEQUENCE [LARGE SCALE GENOMIC DNA]</scope>
</reference>
<dbReference type="STRING" id="7209.A0A1I7W360"/>
<keyword evidence="3" id="KW-1185">Reference proteome</keyword>
<sequence length="189" mass="20022">MPLRLIVGEVVPFALDDVMSGHVSKAMGEDSGPACSPETVLASAVKTLSEDGQENSPHNSASDSGHETSSPDSPLTPVEEGAVSPAVEKTGNDDEALCPSDKCETTFRIRLIAPGAEPFDLQVNSSEMVQELHQVLLEREATCHRTCFSLQLNGISLDHFTELKNVAGLTDGSVLRVVEGKDMASSVSM</sequence>
<dbReference type="PANTHER" id="PTHR12601:SF6">
    <property type="entry name" value="CLUSTERED MITOCHONDRIA PROTEIN HOMOLOG"/>
    <property type="match status" value="1"/>
</dbReference>
<proteinExistence type="predicted"/>
<dbReference type="GO" id="GO:0003729">
    <property type="term" value="F:mRNA binding"/>
    <property type="evidence" value="ECO:0007669"/>
    <property type="project" value="TreeGrafter"/>
</dbReference>